<evidence type="ECO:0000256" key="1">
    <source>
        <dbReference type="SAM" id="Phobius"/>
    </source>
</evidence>
<proteinExistence type="predicted"/>
<evidence type="ECO:0000313" key="3">
    <source>
        <dbReference type="Proteomes" id="UP000185491"/>
    </source>
</evidence>
<keyword evidence="1" id="KW-0812">Transmembrane</keyword>
<accession>A0A1L7D2M1</accession>
<dbReference type="KEGG" id="cpho:CPHO_05415"/>
<evidence type="ECO:0000313" key="2">
    <source>
        <dbReference type="EMBL" id="APT92416.1"/>
    </source>
</evidence>
<protein>
    <recommendedName>
        <fullName evidence="4">NUDIX hydrolase</fullName>
    </recommendedName>
</protein>
<organism evidence="2 3">
    <name type="scientific">Corynebacterium phocae</name>
    <dbReference type="NCBI Taxonomy" id="161895"/>
    <lineage>
        <taxon>Bacteria</taxon>
        <taxon>Bacillati</taxon>
        <taxon>Actinomycetota</taxon>
        <taxon>Actinomycetes</taxon>
        <taxon>Mycobacteriales</taxon>
        <taxon>Corynebacteriaceae</taxon>
        <taxon>Corynebacterium</taxon>
    </lineage>
</organism>
<dbReference type="STRING" id="161895.CPHO_05415"/>
<reference evidence="2 3" key="1">
    <citation type="submission" date="2014-08" db="EMBL/GenBank/DDBJ databases">
        <title>Complete genome sequence of Corynebacterium phocae M408/89/1(T)(=DSM 44612(T)), isolated from the common seal (Phoca vitulina).</title>
        <authorList>
            <person name="Ruckert C."/>
            <person name="Albersmeier A."/>
            <person name="Winkler A."/>
            <person name="Kalinowski J."/>
        </authorList>
    </citation>
    <scope>NUCLEOTIDE SEQUENCE [LARGE SCALE GENOMIC DNA]</scope>
    <source>
        <strain evidence="2 3">M408/89/1</strain>
    </source>
</reference>
<dbReference type="OrthoDB" id="3214694at2"/>
<keyword evidence="1" id="KW-1133">Transmembrane helix</keyword>
<dbReference type="Proteomes" id="UP000185491">
    <property type="component" value="Chromosome"/>
</dbReference>
<name>A0A1L7D2M1_9CORY</name>
<dbReference type="EMBL" id="CP009249">
    <property type="protein sequence ID" value="APT92416.1"/>
    <property type="molecule type" value="Genomic_DNA"/>
</dbReference>
<keyword evidence="3" id="KW-1185">Reference proteome</keyword>
<sequence>MDPFLAAALASLAVAIIVAFAMWALLTAQRLHRLHIRLDSSLLQLRAALDRRAAVVAAVVPGLATAASAAEATGLDPENFAARRAAEQELSLAIAAAGADTPGLLVDANARVQLAHRFYNEAVADTRALRLRPMVKACRLGGTARMPEFFDLAPSSTSTPTLGE</sequence>
<evidence type="ECO:0008006" key="4">
    <source>
        <dbReference type="Google" id="ProtNLM"/>
    </source>
</evidence>
<keyword evidence="1" id="KW-0472">Membrane</keyword>
<gene>
    <name evidence="2" type="ORF">CPHO_05415</name>
</gene>
<dbReference type="AlphaFoldDB" id="A0A1L7D2M1"/>
<feature type="transmembrane region" description="Helical" evidence="1">
    <location>
        <begin position="6"/>
        <end position="28"/>
    </location>
</feature>
<dbReference type="RefSeq" id="WP_075733867.1">
    <property type="nucleotide sequence ID" value="NZ_CP009249.1"/>
</dbReference>